<accession>A0A3R7KCW2</accession>
<dbReference type="GO" id="GO:0046027">
    <property type="term" value="F:phospholipid:diacylglycerol acyltransferase activity"/>
    <property type="evidence" value="ECO:0007669"/>
    <property type="project" value="UniProtKB-EC"/>
</dbReference>
<dbReference type="Pfam" id="PF02450">
    <property type="entry name" value="LCAT"/>
    <property type="match status" value="2"/>
</dbReference>
<evidence type="ECO:0000256" key="1">
    <source>
        <dbReference type="SAM" id="MobiDB-lite"/>
    </source>
</evidence>
<feature type="region of interest" description="Disordered" evidence="1">
    <location>
        <begin position="1"/>
        <end position="89"/>
    </location>
</feature>
<dbReference type="AlphaFoldDB" id="A0A3R7KCW2"/>
<gene>
    <name evidence="3" type="ORF">TraAM80_09040</name>
</gene>
<name>A0A3R7KCW2_TRYRA</name>
<dbReference type="EC" id="2.3.1.158" evidence="3"/>
<feature type="transmembrane region" description="Helical" evidence="2">
    <location>
        <begin position="157"/>
        <end position="173"/>
    </location>
</feature>
<sequence length="661" mass="74409">MSRRRHRANKTALADSSNPQSKSAEEKHENNTRAPLTVASKRPSTTLRSPPGEKPPGETPTSKVDANVPGNATASEEKKTPSAARRAGGPVREVRVGGWVRRLLALMFAKEEFAETPVVREVTSEQVRTFKLVDRLLPPFAKRPVFYAVDFFTTRRVMFVLLFIAVLLVYYNFHEDVSTFTASFVVADENRPGVRFMQTHKMRRRHPVMIIPGFISTALEVWKDNLRCVEAQRSIASNFRQRMFGPRMLFMILIDPLCYFTLFSLDKHTGFDPPGVKIRPDMGFGASDFFMPGYWVWAKVLLNLADIGYDPQNVGVFSYDWRLSPRRMHQRDGYYYHLRNQLLYLYQKNEDKVVIISHSYGTDVLIDFLRWSDEHEAGWVNRYIAFWVNLGGPALGVAKSVSAVLTGDAKDTLTLPGPVRQLLDSHVSRALRTEAMRTWSCLSAMYPFGCDAVFPDVLTLSNGTRLTPRQVLQLTAQRLRESGHEAQKEHIENILEHFDELPSLPASPNLTVVCMYGVDRPTEVGYILDNDELVNLSYQQPGRAINGVVFGNGDGTVPLMSLGYMCRAENGWKQNVGRVITREHKHSAGSMVELRGGSNSGDHVDMLGNYELIETILKIVSGNAENGEVTDRMYSDVDAQIAAATECTTKKNLSPLRRQPA</sequence>
<comment type="caution">
    <text evidence="3">The sequence shown here is derived from an EMBL/GenBank/DDBJ whole genome shotgun (WGS) entry which is preliminary data.</text>
</comment>
<dbReference type="OrthoDB" id="190846at2759"/>
<dbReference type="Gene3D" id="3.40.50.1820">
    <property type="entry name" value="alpha/beta hydrolase"/>
    <property type="match status" value="1"/>
</dbReference>
<proteinExistence type="predicted"/>
<evidence type="ECO:0000313" key="3">
    <source>
        <dbReference type="EMBL" id="RNE97973.1"/>
    </source>
</evidence>
<dbReference type="PANTHER" id="PTHR11440">
    <property type="entry name" value="LECITHIN-CHOLESTEROL ACYLTRANSFERASE-RELATED"/>
    <property type="match status" value="1"/>
</dbReference>
<keyword evidence="3" id="KW-0808">Transferase</keyword>
<dbReference type="InterPro" id="IPR029058">
    <property type="entry name" value="AB_hydrolase_fold"/>
</dbReference>
<reference evidence="3 4" key="1">
    <citation type="journal article" date="2018" name="BMC Genomics">
        <title>Genomic comparison of Trypanosoma conorhini and Trypanosoma rangeli to Trypanosoma cruzi strains of high and low virulence.</title>
        <authorList>
            <person name="Bradwell K.R."/>
            <person name="Koparde V.N."/>
            <person name="Matveyev A.V."/>
            <person name="Serrano M.G."/>
            <person name="Alves J.M."/>
            <person name="Parikh H."/>
            <person name="Huang B."/>
            <person name="Lee V."/>
            <person name="Espinosa-Alvarez O."/>
            <person name="Ortiz P.A."/>
            <person name="Costa-Martins A.G."/>
            <person name="Teixeira M.M."/>
            <person name="Buck G.A."/>
        </authorList>
    </citation>
    <scope>NUCLEOTIDE SEQUENCE [LARGE SCALE GENOMIC DNA]</scope>
    <source>
        <strain evidence="3 4">AM80</strain>
    </source>
</reference>
<dbReference type="GO" id="GO:0008374">
    <property type="term" value="F:O-acyltransferase activity"/>
    <property type="evidence" value="ECO:0007669"/>
    <property type="project" value="InterPro"/>
</dbReference>
<organism evidence="3 4">
    <name type="scientific">Trypanosoma rangeli</name>
    <dbReference type="NCBI Taxonomy" id="5698"/>
    <lineage>
        <taxon>Eukaryota</taxon>
        <taxon>Discoba</taxon>
        <taxon>Euglenozoa</taxon>
        <taxon>Kinetoplastea</taxon>
        <taxon>Metakinetoplastina</taxon>
        <taxon>Trypanosomatida</taxon>
        <taxon>Trypanosomatidae</taxon>
        <taxon>Trypanosoma</taxon>
        <taxon>Herpetosoma</taxon>
    </lineage>
</organism>
<keyword evidence="2" id="KW-0472">Membrane</keyword>
<dbReference type="GO" id="GO:0006629">
    <property type="term" value="P:lipid metabolic process"/>
    <property type="evidence" value="ECO:0007669"/>
    <property type="project" value="InterPro"/>
</dbReference>
<dbReference type="GeneID" id="40332973"/>
<protein>
    <submittedName>
        <fullName evidence="3">Phospholipid:diacylglycerol acyltransferase</fullName>
        <ecNumber evidence="3">2.3.1.158</ecNumber>
    </submittedName>
</protein>
<dbReference type="VEuPathDB" id="TriTrypDB:TRSC58_05832"/>
<dbReference type="OMA" id="FYFLKWV"/>
<dbReference type="Proteomes" id="UP000283634">
    <property type="component" value="Unassembled WGS sequence"/>
</dbReference>
<dbReference type="InterPro" id="IPR003386">
    <property type="entry name" value="LACT/PDAT_acylTrfase"/>
</dbReference>
<feature type="transmembrane region" description="Helical" evidence="2">
    <location>
        <begin position="244"/>
        <end position="265"/>
    </location>
</feature>
<feature type="transmembrane region" description="Helical" evidence="2">
    <location>
        <begin position="206"/>
        <end position="223"/>
    </location>
</feature>
<keyword evidence="3" id="KW-0012">Acyltransferase</keyword>
<dbReference type="SUPFAM" id="SSF53474">
    <property type="entry name" value="alpha/beta-Hydrolases"/>
    <property type="match status" value="1"/>
</dbReference>
<evidence type="ECO:0000256" key="2">
    <source>
        <dbReference type="SAM" id="Phobius"/>
    </source>
</evidence>
<keyword evidence="2" id="KW-1133">Transmembrane helix</keyword>
<dbReference type="EMBL" id="MKGL01000505">
    <property type="protein sequence ID" value="RNE97973.1"/>
    <property type="molecule type" value="Genomic_DNA"/>
</dbReference>
<keyword evidence="4" id="KW-1185">Reference proteome</keyword>
<dbReference type="RefSeq" id="XP_029234396.1">
    <property type="nucleotide sequence ID" value="XM_029385748.1"/>
</dbReference>
<keyword evidence="2" id="KW-0812">Transmembrane</keyword>
<evidence type="ECO:0000313" key="4">
    <source>
        <dbReference type="Proteomes" id="UP000283634"/>
    </source>
</evidence>